<evidence type="ECO:0000256" key="3">
    <source>
        <dbReference type="SAM" id="SignalP"/>
    </source>
</evidence>
<dbReference type="PANTHER" id="PTHR31005:SF8">
    <property type="entry name" value="DUF4139 DOMAIN-CONTAINING PROTEIN"/>
    <property type="match status" value="1"/>
</dbReference>
<dbReference type="Proteomes" id="UP001221411">
    <property type="component" value="Unassembled WGS sequence"/>
</dbReference>
<proteinExistence type="predicted"/>
<feature type="region of interest" description="Disordered" evidence="2">
    <location>
        <begin position="338"/>
        <end position="357"/>
    </location>
</feature>
<sequence>MSRLSRFRLGTVGGFLLLASALPLAGCARGPDVQSGLALRRVVIYRNGVGYYERAGHVEDPEVAFKVRTERIGDFLATLAVMEQGGSSVRSASFPVELDKDKDEGDGEEEDEDAEAEPPAPEARFGVPQPPQPPKLKKKKKGDGRETVRLTLDGEEHDLVVGYVAETPVWRPSYRLVIGRGETAGAGKADLQAWGIVQNQSGEDWKGVRLSLVAGAPLAFQATLDKPVVPPRPVVTDQGEVIASVPVGETSLPTMAPPASPPPPPMPMDASRTEDTGESLDGLLAEAEAAKEEAAADGDFGGEGRGGLRAPRASTTRSAPATKGRVAANYGGGYPGAGAAASQAPYPTEMPRPVTPSNPRNVNALAAVAIEGGTTRYDLPFPVDIPNKSATMVLLLAQSVPGEAIFLYSPDGGVRDSFAHPFRVARFTNNTKGLLEKGPIAVFDNGAFLGQGMVDPLPPGAVATVPFALERGLAVTTDRTEDELSARLAKIDAGQLFIERDWVYHTKYTIKNGTDLDAKTLVKHARMPGTRLENPPKGTEDNVGTGSALVPQATPKRGTNVLDVEERRSFTRQVDVLSQLADDAVKAYMNDARADKVVVADLKKAWEARGKLRTALDERNKLQSEQNTLERESEQLRRNLKAIEKIKDDPRDTVSRQNTEKMRQDFTDRLGKASTRLGELTKRLTILEIEVNEQSVRLRDLLASIKLEKALPNP</sequence>
<dbReference type="RefSeq" id="WP_271922383.1">
    <property type="nucleotide sequence ID" value="NZ_JAQNDO010000001.1"/>
</dbReference>
<protein>
    <recommendedName>
        <fullName evidence="6">DUF4139 domain-containing protein</fullName>
    </recommendedName>
</protein>
<feature type="coiled-coil region" evidence="1">
    <location>
        <begin position="612"/>
        <end position="649"/>
    </location>
</feature>
<accession>A0ABT5ETK8</accession>
<feature type="compositionally biased region" description="Pro residues" evidence="2">
    <location>
        <begin position="255"/>
        <end position="267"/>
    </location>
</feature>
<keyword evidence="5" id="KW-1185">Reference proteome</keyword>
<feature type="region of interest" description="Disordered" evidence="2">
    <location>
        <begin position="90"/>
        <end position="145"/>
    </location>
</feature>
<feature type="region of interest" description="Disordered" evidence="2">
    <location>
        <begin position="528"/>
        <end position="554"/>
    </location>
</feature>
<feature type="region of interest" description="Disordered" evidence="2">
    <location>
        <begin position="245"/>
        <end position="277"/>
    </location>
</feature>
<feature type="signal peptide" evidence="3">
    <location>
        <begin position="1"/>
        <end position="25"/>
    </location>
</feature>
<gene>
    <name evidence="4" type="ORF">POL67_27740</name>
</gene>
<evidence type="ECO:0000313" key="4">
    <source>
        <dbReference type="EMBL" id="MDC0745157.1"/>
    </source>
</evidence>
<dbReference type="InterPro" id="IPR011935">
    <property type="entry name" value="CHP02231"/>
</dbReference>
<evidence type="ECO:0000256" key="2">
    <source>
        <dbReference type="SAM" id="MobiDB-lite"/>
    </source>
</evidence>
<organism evidence="4 5">
    <name type="scientific">Polyangium mundeleinium</name>
    <dbReference type="NCBI Taxonomy" id="2995306"/>
    <lineage>
        <taxon>Bacteria</taxon>
        <taxon>Pseudomonadati</taxon>
        <taxon>Myxococcota</taxon>
        <taxon>Polyangia</taxon>
        <taxon>Polyangiales</taxon>
        <taxon>Polyangiaceae</taxon>
        <taxon>Polyangium</taxon>
    </lineage>
</organism>
<feature type="compositionally biased region" description="Low complexity" evidence="2">
    <location>
        <begin position="338"/>
        <end position="347"/>
    </location>
</feature>
<evidence type="ECO:0008006" key="6">
    <source>
        <dbReference type="Google" id="ProtNLM"/>
    </source>
</evidence>
<feature type="compositionally biased region" description="Acidic residues" evidence="2">
    <location>
        <begin position="104"/>
        <end position="116"/>
    </location>
</feature>
<dbReference type="EMBL" id="JAQNDO010000001">
    <property type="protein sequence ID" value="MDC0745157.1"/>
    <property type="molecule type" value="Genomic_DNA"/>
</dbReference>
<feature type="chain" id="PRO_5046743258" description="DUF4139 domain-containing protein" evidence="3">
    <location>
        <begin position="26"/>
        <end position="714"/>
    </location>
</feature>
<keyword evidence="1" id="KW-0175">Coiled coil</keyword>
<evidence type="ECO:0000256" key="1">
    <source>
        <dbReference type="SAM" id="Coils"/>
    </source>
</evidence>
<reference evidence="4 5" key="1">
    <citation type="submission" date="2022-11" db="EMBL/GenBank/DDBJ databases">
        <title>Minimal conservation of predation-associated metabolite biosynthetic gene clusters underscores biosynthetic potential of Myxococcota including descriptions for ten novel species: Archangium lansinium sp. nov., Myxococcus landrumus sp. nov., Nannocystis bai.</title>
        <authorList>
            <person name="Ahearne A."/>
            <person name="Stevens C."/>
            <person name="Dowd S."/>
        </authorList>
    </citation>
    <scope>NUCLEOTIDE SEQUENCE [LARGE SCALE GENOMIC DNA]</scope>
    <source>
        <strain evidence="4 5">RJM3</strain>
    </source>
</reference>
<name>A0ABT5ETK8_9BACT</name>
<dbReference type="PANTHER" id="PTHR31005">
    <property type="entry name" value="DUF4139 DOMAIN-CONTAINING PROTEIN"/>
    <property type="match status" value="1"/>
</dbReference>
<comment type="caution">
    <text evidence="4">The sequence shown here is derived from an EMBL/GenBank/DDBJ whole genome shotgun (WGS) entry which is preliminary data.</text>
</comment>
<keyword evidence="3" id="KW-0732">Signal</keyword>
<feature type="region of interest" description="Disordered" evidence="2">
    <location>
        <begin position="290"/>
        <end position="326"/>
    </location>
</feature>
<evidence type="ECO:0000313" key="5">
    <source>
        <dbReference type="Proteomes" id="UP001221411"/>
    </source>
</evidence>